<gene>
    <name evidence="1" type="ORF">PSON_ATCC_30995.1.T1280005</name>
</gene>
<sequence>MNLLNGNYNELKQYLMTLRLLWQVIKTKKQCIISNVKQFTSFNRFLQQYRNMNLLQYSLLIINISYINDQAIQVVQSIRESKQNKQFHFFCQDILKNKKCQLCIFIYIKYQACYSYRFQSIINCKILNVFVKRLYSKKIGQQKLVGENQQNQIDRMKQKNKRNFLKAQKKDFDFFTNVQYQVQIQQV</sequence>
<comment type="caution">
    <text evidence="1">The sequence shown here is derived from an EMBL/GenBank/DDBJ whole genome shotgun (WGS) entry which is preliminary data.</text>
</comment>
<proteinExistence type="predicted"/>
<reference evidence="1" key="1">
    <citation type="submission" date="2021-01" db="EMBL/GenBank/DDBJ databases">
        <authorList>
            <consortium name="Genoscope - CEA"/>
            <person name="William W."/>
        </authorList>
    </citation>
    <scope>NUCLEOTIDE SEQUENCE</scope>
</reference>
<dbReference type="EMBL" id="CAJJDN010000128">
    <property type="protein sequence ID" value="CAD8120753.1"/>
    <property type="molecule type" value="Genomic_DNA"/>
</dbReference>
<evidence type="ECO:0000313" key="2">
    <source>
        <dbReference type="Proteomes" id="UP000692954"/>
    </source>
</evidence>
<protein>
    <submittedName>
        <fullName evidence="1">Uncharacterized protein</fullName>
    </submittedName>
</protein>
<accession>A0A8S1R041</accession>
<name>A0A8S1R041_9CILI</name>
<dbReference type="AlphaFoldDB" id="A0A8S1R041"/>
<organism evidence="1 2">
    <name type="scientific">Paramecium sonneborni</name>
    <dbReference type="NCBI Taxonomy" id="65129"/>
    <lineage>
        <taxon>Eukaryota</taxon>
        <taxon>Sar</taxon>
        <taxon>Alveolata</taxon>
        <taxon>Ciliophora</taxon>
        <taxon>Intramacronucleata</taxon>
        <taxon>Oligohymenophorea</taxon>
        <taxon>Peniculida</taxon>
        <taxon>Parameciidae</taxon>
        <taxon>Paramecium</taxon>
    </lineage>
</organism>
<keyword evidence="2" id="KW-1185">Reference proteome</keyword>
<evidence type="ECO:0000313" key="1">
    <source>
        <dbReference type="EMBL" id="CAD8120753.1"/>
    </source>
</evidence>
<dbReference type="Proteomes" id="UP000692954">
    <property type="component" value="Unassembled WGS sequence"/>
</dbReference>